<protein>
    <submittedName>
        <fullName evidence="3">Reverse transcriptase</fullName>
    </submittedName>
</protein>
<accession>A0A3P8GPL9</accession>
<accession>A0A183GK88</accession>
<proteinExistence type="predicted"/>
<evidence type="ECO:0000313" key="2">
    <source>
        <dbReference type="Proteomes" id="UP000050761"/>
    </source>
</evidence>
<name>A0A183GK88_HELPZ</name>
<reference evidence="3" key="2">
    <citation type="submission" date="2019-09" db="UniProtKB">
        <authorList>
            <consortium name="WormBaseParasite"/>
        </authorList>
    </citation>
    <scope>IDENTIFICATION</scope>
</reference>
<dbReference type="OrthoDB" id="1874341at2759"/>
<dbReference type="Proteomes" id="UP000050761">
    <property type="component" value="Unassembled WGS sequence"/>
</dbReference>
<dbReference type="WBParaSite" id="HPBE_0002310601-mRNA-1">
    <property type="protein sequence ID" value="HPBE_0002310601-mRNA-1"/>
    <property type="gene ID" value="HPBE_0002310601"/>
</dbReference>
<sequence length="314" mass="36007">MREAKTVLVRQAQLAAFVATYDRDRRLLTDAKIVPYETVASQHRELICTLKIAPPRQKQDRDRRLLTDAKIVPYETVASQHRELICTLKIAPPRQKQVERCGAPKTMVTTVDDTWKKATEAIRQATQLGLGITKPGRKVDKQAHDVKAKKTEYLTMDVTESSSIKVNGIELSRTSAFRYLGSAVALTAKWWLKWIHAQPVAVYGAESWPAVKEAKTRLSVMETKMLRWTAGVTHMDRIQNDVIRQKFGVAPIVDKMRKARLRWYGYVLRGEEDSVRKIDLNFEAAGVHPDLALDRERWRHDTRIADPATKRDRR</sequence>
<reference evidence="1 2" key="1">
    <citation type="submission" date="2018-11" db="EMBL/GenBank/DDBJ databases">
        <authorList>
            <consortium name="Pathogen Informatics"/>
        </authorList>
    </citation>
    <scope>NUCLEOTIDE SEQUENCE [LARGE SCALE GENOMIC DNA]</scope>
</reference>
<dbReference type="EMBL" id="UZAH01034684">
    <property type="protein sequence ID" value="VDP36609.1"/>
    <property type="molecule type" value="Genomic_DNA"/>
</dbReference>
<dbReference type="AlphaFoldDB" id="A0A183GK88"/>
<organism evidence="2 3">
    <name type="scientific">Heligmosomoides polygyrus</name>
    <name type="common">Parasitic roundworm</name>
    <dbReference type="NCBI Taxonomy" id="6339"/>
    <lineage>
        <taxon>Eukaryota</taxon>
        <taxon>Metazoa</taxon>
        <taxon>Ecdysozoa</taxon>
        <taxon>Nematoda</taxon>
        <taxon>Chromadorea</taxon>
        <taxon>Rhabditida</taxon>
        <taxon>Rhabditina</taxon>
        <taxon>Rhabditomorpha</taxon>
        <taxon>Strongyloidea</taxon>
        <taxon>Heligmosomidae</taxon>
        <taxon>Heligmosomoides</taxon>
    </lineage>
</organism>
<evidence type="ECO:0000313" key="1">
    <source>
        <dbReference type="EMBL" id="VDP36609.1"/>
    </source>
</evidence>
<keyword evidence="2" id="KW-1185">Reference proteome</keyword>
<evidence type="ECO:0000313" key="3">
    <source>
        <dbReference type="WBParaSite" id="HPBE_0002310601-mRNA-1"/>
    </source>
</evidence>
<gene>
    <name evidence="1" type="ORF">HPBE_LOCUS23105</name>
</gene>